<reference evidence="5" key="2">
    <citation type="journal article" date="2022" name="Food Funct.">
        <title>Lactobacillus kefiranofaciens ZW18 from Kefir enhances the anti-tumor effect of anti-programmed cell death 1 (PD-1) immunotherapy by modulating the gut microbiota.</title>
        <authorList>
            <person name="Zhao J."/>
            <person name="Wang Y."/>
            <person name="Wang J."/>
            <person name="Lv M."/>
            <person name="Zhou C."/>
            <person name="Jia L."/>
            <person name="Geng W."/>
        </authorList>
    </citation>
    <scope>NUCLEOTIDE SEQUENCE</scope>
    <source>
        <strain evidence="5">ZW18</strain>
    </source>
</reference>
<evidence type="ECO:0000313" key="5">
    <source>
        <dbReference type="EMBL" id="WGO86772.1"/>
    </source>
</evidence>
<feature type="transmembrane region" description="Helical" evidence="2">
    <location>
        <begin position="209"/>
        <end position="228"/>
    </location>
</feature>
<keyword evidence="2" id="KW-1133">Transmembrane helix</keyword>
<keyword evidence="2" id="KW-0472">Membrane</keyword>
<accession>A0AAX3UGF5</accession>
<keyword evidence="6" id="KW-1185">Reference proteome</keyword>
<dbReference type="Gene3D" id="3.10.20.470">
    <property type="match status" value="1"/>
</dbReference>
<evidence type="ECO:0000256" key="1">
    <source>
        <dbReference type="SAM" id="MobiDB-lite"/>
    </source>
</evidence>
<protein>
    <recommendedName>
        <fullName evidence="3">Mucin binding domain-containing protein</fullName>
    </recommendedName>
</protein>
<reference evidence="5" key="3">
    <citation type="submission" date="2023-04" db="EMBL/GenBank/DDBJ databases">
        <authorList>
            <person name="Wang Y."/>
        </authorList>
    </citation>
    <scope>NUCLEOTIDE SEQUENCE</scope>
    <source>
        <strain evidence="5">ZW18</strain>
    </source>
</reference>
<feature type="compositionally biased region" description="Low complexity" evidence="1">
    <location>
        <begin position="57"/>
        <end position="69"/>
    </location>
</feature>
<keyword evidence="2" id="KW-0812">Transmembrane</keyword>
<evidence type="ECO:0000313" key="4">
    <source>
        <dbReference type="EMBL" id="SDA50395.1"/>
    </source>
</evidence>
<feature type="region of interest" description="Disordered" evidence="1">
    <location>
        <begin position="32"/>
        <end position="95"/>
    </location>
</feature>
<feature type="compositionally biased region" description="Basic and acidic residues" evidence="1">
    <location>
        <begin position="70"/>
        <end position="81"/>
    </location>
</feature>
<dbReference type="EMBL" id="FMXC01000008">
    <property type="protein sequence ID" value="SDA50395.1"/>
    <property type="molecule type" value="Genomic_DNA"/>
</dbReference>
<evidence type="ECO:0000256" key="2">
    <source>
        <dbReference type="SAM" id="Phobius"/>
    </source>
</evidence>
<organism evidence="5 7">
    <name type="scientific">Lactobacillus kefiranofaciens</name>
    <dbReference type="NCBI Taxonomy" id="267818"/>
    <lineage>
        <taxon>Bacteria</taxon>
        <taxon>Bacillati</taxon>
        <taxon>Bacillota</taxon>
        <taxon>Bacilli</taxon>
        <taxon>Lactobacillales</taxon>
        <taxon>Lactobacillaceae</taxon>
        <taxon>Lactobacillus</taxon>
    </lineage>
</organism>
<dbReference type="RefSeq" id="WP_013853677.1">
    <property type="nucleotide sequence ID" value="NZ_CP123735.1"/>
</dbReference>
<dbReference type="Proteomes" id="UP000181860">
    <property type="component" value="Unassembled WGS sequence"/>
</dbReference>
<dbReference type="EMBL" id="CP123735">
    <property type="protein sequence ID" value="WGO86772.1"/>
    <property type="molecule type" value="Genomic_DNA"/>
</dbReference>
<dbReference type="InterPro" id="IPR041558">
    <property type="entry name" value="MucBP_2"/>
</dbReference>
<evidence type="ECO:0000313" key="7">
    <source>
        <dbReference type="Proteomes" id="UP001242513"/>
    </source>
</evidence>
<reference evidence="4 6" key="1">
    <citation type="submission" date="2016-10" db="EMBL/GenBank/DDBJ databases">
        <authorList>
            <person name="Varghese N."/>
            <person name="Submissions S."/>
        </authorList>
    </citation>
    <scope>NUCLEOTIDE SEQUENCE [LARGE SCALE GENOMIC DNA]</scope>
    <source>
        <strain evidence="4 6">ATCC 43761</strain>
    </source>
</reference>
<proteinExistence type="predicted"/>
<dbReference type="AlphaFoldDB" id="A0AAX3UGF5"/>
<sequence length="234" mass="25488">MKTVVPLDPSKDATVTYKPAKDDDVLVIPVGQKKTESKAAPSAEKSASFENKESEAKPNPATAAAAKAQETADKEKEEYSAKLKQIRKQHEEDKSDKEQIAIINYIDLDQNGKQLTSSGPLTGKPGDSINDLYSTDIPLKAITKAGYEVVFNSFDDTDAVQRFDNNDLMTQVFTIGLRKAKKQTSLAERQAANGLDLIRNLDFNNKDEVAAMALGVATTLINLIGLAGDKNKDR</sequence>
<gene>
    <name evidence="5" type="ORF">QEJ78_04875</name>
    <name evidence="4" type="ORF">SAMN02983011_00968</name>
</gene>
<feature type="domain" description="Mucin binding" evidence="3">
    <location>
        <begin position="99"/>
        <end position="178"/>
    </location>
</feature>
<dbReference type="Pfam" id="PF17965">
    <property type="entry name" value="MucBP_2"/>
    <property type="match status" value="1"/>
</dbReference>
<evidence type="ECO:0000259" key="3">
    <source>
        <dbReference type="Pfam" id="PF17965"/>
    </source>
</evidence>
<evidence type="ECO:0000313" key="6">
    <source>
        <dbReference type="Proteomes" id="UP000181860"/>
    </source>
</evidence>
<feature type="compositionally biased region" description="Low complexity" evidence="1">
    <location>
        <begin position="38"/>
        <end position="48"/>
    </location>
</feature>
<dbReference type="Proteomes" id="UP001242513">
    <property type="component" value="Chromosome"/>
</dbReference>
<name>A0AAX3UGF5_9LACO</name>